<feature type="chain" id="PRO_5026144461" evidence="1">
    <location>
        <begin position="18"/>
        <end position="150"/>
    </location>
</feature>
<protein>
    <submittedName>
        <fullName evidence="2">Uncharacterized protein</fullName>
    </submittedName>
</protein>
<sequence length="150" mass="17214">MVCLFIHSPLLLTSLLTLQVITLKKTTTTTIYTTASAVVLVFTSQPNSNSKFLIHFHFEHNPHLPLYFRLYQHSLRFRLDQHSLQLLFQLQPLIYFESNPNPLTDQRLSTSTTWHSVMDRESSLRVSVPKRTSACAAKSRDEVQDAVPVC</sequence>
<keyword evidence="1" id="KW-0732">Signal</keyword>
<proteinExistence type="predicted"/>
<dbReference type="AlphaFoldDB" id="A0A6G1KKK6"/>
<gene>
    <name evidence="2" type="ORF">K504DRAFT_135342</name>
</gene>
<dbReference type="Proteomes" id="UP000799428">
    <property type="component" value="Unassembled WGS sequence"/>
</dbReference>
<evidence type="ECO:0000313" key="3">
    <source>
        <dbReference type="Proteomes" id="UP000799428"/>
    </source>
</evidence>
<feature type="signal peptide" evidence="1">
    <location>
        <begin position="1"/>
        <end position="17"/>
    </location>
</feature>
<organism evidence="2 3">
    <name type="scientific">Pleomassaria siparia CBS 279.74</name>
    <dbReference type="NCBI Taxonomy" id="1314801"/>
    <lineage>
        <taxon>Eukaryota</taxon>
        <taxon>Fungi</taxon>
        <taxon>Dikarya</taxon>
        <taxon>Ascomycota</taxon>
        <taxon>Pezizomycotina</taxon>
        <taxon>Dothideomycetes</taxon>
        <taxon>Pleosporomycetidae</taxon>
        <taxon>Pleosporales</taxon>
        <taxon>Pleomassariaceae</taxon>
        <taxon>Pleomassaria</taxon>
    </lineage>
</organism>
<name>A0A6G1KKK6_9PLEO</name>
<reference evidence="2" key="1">
    <citation type="journal article" date="2020" name="Stud. Mycol.">
        <title>101 Dothideomycetes genomes: a test case for predicting lifestyles and emergence of pathogens.</title>
        <authorList>
            <person name="Haridas S."/>
            <person name="Albert R."/>
            <person name="Binder M."/>
            <person name="Bloem J."/>
            <person name="Labutti K."/>
            <person name="Salamov A."/>
            <person name="Andreopoulos B."/>
            <person name="Baker S."/>
            <person name="Barry K."/>
            <person name="Bills G."/>
            <person name="Bluhm B."/>
            <person name="Cannon C."/>
            <person name="Castanera R."/>
            <person name="Culley D."/>
            <person name="Daum C."/>
            <person name="Ezra D."/>
            <person name="Gonzalez J."/>
            <person name="Henrissat B."/>
            <person name="Kuo A."/>
            <person name="Liang C."/>
            <person name="Lipzen A."/>
            <person name="Lutzoni F."/>
            <person name="Magnuson J."/>
            <person name="Mondo S."/>
            <person name="Nolan M."/>
            <person name="Ohm R."/>
            <person name="Pangilinan J."/>
            <person name="Park H.-J."/>
            <person name="Ramirez L."/>
            <person name="Alfaro M."/>
            <person name="Sun H."/>
            <person name="Tritt A."/>
            <person name="Yoshinaga Y."/>
            <person name="Zwiers L.-H."/>
            <person name="Turgeon B."/>
            <person name="Goodwin S."/>
            <person name="Spatafora J."/>
            <person name="Crous P."/>
            <person name="Grigoriev I."/>
        </authorList>
    </citation>
    <scope>NUCLEOTIDE SEQUENCE</scope>
    <source>
        <strain evidence="2">CBS 279.74</strain>
    </source>
</reference>
<evidence type="ECO:0000313" key="2">
    <source>
        <dbReference type="EMBL" id="KAF2713330.1"/>
    </source>
</evidence>
<evidence type="ECO:0000256" key="1">
    <source>
        <dbReference type="SAM" id="SignalP"/>
    </source>
</evidence>
<accession>A0A6G1KKK6</accession>
<keyword evidence="3" id="KW-1185">Reference proteome</keyword>
<dbReference type="EMBL" id="MU005765">
    <property type="protein sequence ID" value="KAF2713330.1"/>
    <property type="molecule type" value="Genomic_DNA"/>
</dbReference>